<evidence type="ECO:0000313" key="15">
    <source>
        <dbReference type="Proteomes" id="UP001303046"/>
    </source>
</evidence>
<dbReference type="Pfam" id="PF02463">
    <property type="entry name" value="SMC_N"/>
    <property type="match status" value="1"/>
</dbReference>
<evidence type="ECO:0000256" key="7">
    <source>
        <dbReference type="ARBA" id="ARBA00023054"/>
    </source>
</evidence>
<dbReference type="PIRSF" id="PIRSF005719">
    <property type="entry name" value="SMC"/>
    <property type="match status" value="1"/>
</dbReference>
<dbReference type="Gene3D" id="3.40.50.300">
    <property type="entry name" value="P-loop containing nucleotide triphosphate hydrolases"/>
    <property type="match status" value="2"/>
</dbReference>
<gene>
    <name evidence="14" type="primary">Necator_chrII.g5477</name>
    <name evidence="14" type="ORF">RB195_017684</name>
</gene>
<evidence type="ECO:0000256" key="3">
    <source>
        <dbReference type="ARBA" id="ARBA00022618"/>
    </source>
</evidence>
<dbReference type="InterPro" id="IPR024704">
    <property type="entry name" value="SMC"/>
</dbReference>
<feature type="coiled-coil region" evidence="12">
    <location>
        <begin position="321"/>
        <end position="372"/>
    </location>
</feature>
<dbReference type="PANTHER" id="PTHR43977">
    <property type="entry name" value="STRUCTURAL MAINTENANCE OF CHROMOSOMES PROTEIN 3"/>
    <property type="match status" value="1"/>
</dbReference>
<comment type="similarity">
    <text evidence="2">Belongs to the SMC family. SMC2 subfamily.</text>
</comment>
<dbReference type="Gene3D" id="1.20.1060.20">
    <property type="match status" value="1"/>
</dbReference>
<feature type="coiled-coil region" evidence="12">
    <location>
        <begin position="402"/>
        <end position="450"/>
    </location>
</feature>
<evidence type="ECO:0000256" key="1">
    <source>
        <dbReference type="ARBA" id="ARBA00004123"/>
    </source>
</evidence>
<keyword evidence="7 12" id="KW-0175">Coiled coil</keyword>
<feature type="domain" description="SMC hinge" evidence="13">
    <location>
        <begin position="520"/>
        <end position="644"/>
    </location>
</feature>
<dbReference type="InterPro" id="IPR003395">
    <property type="entry name" value="RecF/RecN/SMC_N"/>
</dbReference>
<keyword evidence="10" id="KW-0131">Cell cycle</keyword>
<proteinExistence type="inferred from homology"/>
<feature type="coiled-coil region" evidence="12">
    <location>
        <begin position="709"/>
        <end position="927"/>
    </location>
</feature>
<keyword evidence="15" id="KW-1185">Reference proteome</keyword>
<dbReference type="EMBL" id="JAVFWL010000002">
    <property type="protein sequence ID" value="KAK6734057.1"/>
    <property type="molecule type" value="Genomic_DNA"/>
</dbReference>
<name>A0ABR1C6A8_NECAM</name>
<evidence type="ECO:0000256" key="4">
    <source>
        <dbReference type="ARBA" id="ARBA00022741"/>
    </source>
</evidence>
<keyword evidence="9 11" id="KW-0539">Nucleus</keyword>
<comment type="caution">
    <text evidence="14">The sequence shown here is derived from an EMBL/GenBank/DDBJ whole genome shotgun (WGS) entry which is preliminary data.</text>
</comment>
<keyword evidence="4" id="KW-0547">Nucleotide-binding</keyword>
<feature type="coiled-coil region" evidence="12">
    <location>
        <begin position="246"/>
        <end position="287"/>
    </location>
</feature>
<evidence type="ECO:0000259" key="13">
    <source>
        <dbReference type="SMART" id="SM00968"/>
    </source>
</evidence>
<dbReference type="SMART" id="SM00968">
    <property type="entry name" value="SMC_hinge"/>
    <property type="match status" value="1"/>
</dbReference>
<evidence type="ECO:0000256" key="2">
    <source>
        <dbReference type="ARBA" id="ARBA00005231"/>
    </source>
</evidence>
<evidence type="ECO:0000256" key="12">
    <source>
        <dbReference type="SAM" id="Coils"/>
    </source>
</evidence>
<dbReference type="CDD" id="cd03273">
    <property type="entry name" value="ABC_SMC2_euk"/>
    <property type="match status" value="1"/>
</dbReference>
<dbReference type="Proteomes" id="UP001303046">
    <property type="component" value="Unassembled WGS sequence"/>
</dbReference>
<dbReference type="SUPFAM" id="SSF75553">
    <property type="entry name" value="Smc hinge domain"/>
    <property type="match status" value="1"/>
</dbReference>
<evidence type="ECO:0000256" key="8">
    <source>
        <dbReference type="ARBA" id="ARBA00023067"/>
    </source>
</evidence>
<dbReference type="Gene3D" id="3.30.70.1620">
    <property type="match status" value="1"/>
</dbReference>
<sequence>MYIKRLEIDGFKSYSKLQVIDGFDTQFNAITGLNGTGKSNILDSICFVLGITNLTHIRAGQLHDLVYKQGQAGINKATVTITFDNRDKKHGPIGYHQCDEITIRRQIIVNGRNSYTINGSTATNSKVSDFFRSVGLNVNNPHFLIMQGRITKVLNMKPHEILGMIEEAAGTKLYEAKRNFALNTINKKQAKVDEIEKLISEDILPQLNQLQKDKQNFLEYNNCDREIERRERKLTAYTYYASLLSSEECEKQATEKEKEVEALGGELQEIEAVLEQQQADLTGAEEAKKRRHAEAFAKLEEGIAVELAKIEACDEEKRECKESFGETLTEYEEKRKSLDAEIKEMKKKEAALAKWENEIGSKEQTFKTAEELAVKAREKLNAVAQGMTTDDSGNAISVEEQITGYRSKLREIAAEVSTAEEKKKRIVPELKKKKAEYEQMTKKNSAESSELKAREVEVKNYRLELSSITYDEEADTKNRETLATYQQEVHQMQIKLNILHQKNPRIHFTYKDPFVGFNRDDVRGCIATLFRIKDPKYALALEIAAGSFLYHVVVKDKHTARLIVETGLPHRRTFVPWTEVVPRHYHDIGQRFRRAQELARKFKGENMMLALDLIEYDPIYQKVFELVFGGILVCDTIHCAKEVVYDSQVKLRAVTARGDDLKPTGTMSGGAPDRRGPILLDLIDYTTFKTEIAWKQAEVEKLGKEVAKYDKVRGRYSELKDKLERASARLEALKESFKDGPLQQLSEEIKVLEKDLPECDALLREMTKQAKELNDRINAYEERKRNEQAFIEKAKKTAQKESDAAEKRLELAKRDFEKLSDSLTSTRGTLATMKEQIAKEEEVLSNSKKLVEEFNDMIATIEERRKVAEEGHKAANVALKKFEKELKEYDKDIKMHQDKVDATNKKIVKLKSQQSSMEADIQKFKEDAVAYKKLAHQKIKAHPWINDDKSHFGRKNTEYDFSGYTQEKASKEIADMKARKSELGRNLNTRAMSVLSQVEEQVMGLQQKKNQIALDKKKLLDTIAMLDEKKTREIHKAYEQVNKDFGNIFSTLLPGASAKVEPPPGKTVEQGLEVKVAFNGKWKDSLQELSGGQRSLVALSLVLAMLKFRPAPIYILDEVDAALDLSHTQNIGHMIKKFFTTSQFIIVSLKEEDLDTVIVIVCSGTFCVIISQLGNRILNRKQPKYRPLSVIMQYNNIRLDVAKLTAPDARKFDWEGRPHFIPRTSNELVLLSVPIEISHIVTLRN</sequence>
<dbReference type="InterPro" id="IPR010935">
    <property type="entry name" value="SMC_hinge"/>
</dbReference>
<dbReference type="InterPro" id="IPR027417">
    <property type="entry name" value="P-loop_NTPase"/>
</dbReference>
<protein>
    <recommendedName>
        <fullName evidence="11">Structural maintenance of chromosomes protein</fullName>
    </recommendedName>
</protein>
<dbReference type="SUPFAM" id="SSF52540">
    <property type="entry name" value="P-loop containing nucleoside triphosphate hydrolases"/>
    <property type="match status" value="1"/>
</dbReference>
<evidence type="ECO:0000256" key="5">
    <source>
        <dbReference type="ARBA" id="ARBA00022776"/>
    </source>
</evidence>
<evidence type="ECO:0000256" key="10">
    <source>
        <dbReference type="ARBA" id="ARBA00023306"/>
    </source>
</evidence>
<comment type="subcellular location">
    <subcellularLocation>
        <location evidence="1 11">Nucleus</location>
    </subcellularLocation>
</comment>
<keyword evidence="8" id="KW-0226">DNA condensation</keyword>
<accession>A0ABR1C6A8</accession>
<keyword evidence="3" id="KW-0132">Cell division</keyword>
<reference evidence="14 15" key="1">
    <citation type="submission" date="2023-08" db="EMBL/GenBank/DDBJ databases">
        <title>A Necator americanus chromosomal reference genome.</title>
        <authorList>
            <person name="Ilik V."/>
            <person name="Petrzelkova K.J."/>
            <person name="Pardy F."/>
            <person name="Fuh T."/>
            <person name="Niatou-Singa F.S."/>
            <person name="Gouil Q."/>
            <person name="Baker L."/>
            <person name="Ritchie M.E."/>
            <person name="Jex A.R."/>
            <person name="Gazzola D."/>
            <person name="Li H."/>
            <person name="Toshio Fujiwara R."/>
            <person name="Zhan B."/>
            <person name="Aroian R.V."/>
            <person name="Pafco B."/>
            <person name="Schwarz E.M."/>
        </authorList>
    </citation>
    <scope>NUCLEOTIDE SEQUENCE [LARGE SCALE GENOMIC DNA]</scope>
    <source>
        <strain evidence="14 15">Aroian</strain>
        <tissue evidence="14">Whole animal</tissue>
    </source>
</reference>
<feature type="coiled-coil region" evidence="12">
    <location>
        <begin position="966"/>
        <end position="1015"/>
    </location>
</feature>
<organism evidence="14 15">
    <name type="scientific">Necator americanus</name>
    <name type="common">Human hookworm</name>
    <dbReference type="NCBI Taxonomy" id="51031"/>
    <lineage>
        <taxon>Eukaryota</taxon>
        <taxon>Metazoa</taxon>
        <taxon>Ecdysozoa</taxon>
        <taxon>Nematoda</taxon>
        <taxon>Chromadorea</taxon>
        <taxon>Rhabditida</taxon>
        <taxon>Rhabditina</taxon>
        <taxon>Rhabditomorpha</taxon>
        <taxon>Strongyloidea</taxon>
        <taxon>Ancylostomatidae</taxon>
        <taxon>Bunostominae</taxon>
        <taxon>Necator</taxon>
    </lineage>
</organism>
<evidence type="ECO:0000313" key="14">
    <source>
        <dbReference type="EMBL" id="KAK6734057.1"/>
    </source>
</evidence>
<dbReference type="SUPFAM" id="SSF57997">
    <property type="entry name" value="Tropomyosin"/>
    <property type="match status" value="1"/>
</dbReference>
<dbReference type="InterPro" id="IPR036277">
    <property type="entry name" value="SMC_hinge_sf"/>
</dbReference>
<evidence type="ECO:0000256" key="9">
    <source>
        <dbReference type="ARBA" id="ARBA00023242"/>
    </source>
</evidence>
<keyword evidence="6" id="KW-0067">ATP-binding</keyword>
<evidence type="ECO:0000256" key="6">
    <source>
        <dbReference type="ARBA" id="ARBA00022840"/>
    </source>
</evidence>
<keyword evidence="5" id="KW-0498">Mitosis</keyword>
<dbReference type="Pfam" id="PF06470">
    <property type="entry name" value="SMC_hinge"/>
    <property type="match status" value="1"/>
</dbReference>
<evidence type="ECO:0000256" key="11">
    <source>
        <dbReference type="PIRNR" id="PIRNR005719"/>
    </source>
</evidence>
<dbReference type="InterPro" id="IPR027120">
    <property type="entry name" value="Smc2_ABC"/>
</dbReference>